<protein>
    <submittedName>
        <fullName evidence="1">Uncharacterized protein</fullName>
    </submittedName>
</protein>
<sequence length="166" mass="17126">MGFFWLASVALSGCSAADTPVATDTVSGWRPLPGGTYVCAPPVCALVQRAGHDAISLGPDGRAAVERNDDETRRAFERALRNGSARAAAGEDVALSIDGAVTRTMVGATEGLTFAIAGTQNDGTPADPGHAIIVPKDGRFHMVYAFAGSKTDARAAARHFVNAITL</sequence>
<accession>A0A3A8AF77</accession>
<keyword evidence="2" id="KW-1185">Reference proteome</keyword>
<name>A0A3A8AF77_9HYPH</name>
<proteinExistence type="predicted"/>
<gene>
    <name evidence="1" type="ORF">DEM25_001655</name>
</gene>
<comment type="caution">
    <text evidence="1">The sequence shown here is derived from an EMBL/GenBank/DDBJ whole genome shotgun (WGS) entry which is preliminary data.</text>
</comment>
<reference evidence="1 2" key="1">
    <citation type="journal article" date="2018" name="Int. J. Syst. Bacteriol.">
        <title>Oceaniradius stylonemae gen. nov., sp. nov., isolated from a red alga, Stylonema cornu-cervi.</title>
        <authorList>
            <person name="Jeong S."/>
        </authorList>
    </citation>
    <scope>NUCLEOTIDE SEQUENCE [LARGE SCALE GENOMIC DNA]</scope>
    <source>
        <strain evidence="1 2">StC1</strain>
    </source>
</reference>
<dbReference type="Proteomes" id="UP000246132">
    <property type="component" value="Unassembled WGS sequence"/>
</dbReference>
<evidence type="ECO:0000313" key="1">
    <source>
        <dbReference type="EMBL" id="RKF08058.1"/>
    </source>
</evidence>
<organism evidence="1 2">
    <name type="scientific">Oceaniradius stylonematis</name>
    <dbReference type="NCBI Taxonomy" id="2184161"/>
    <lineage>
        <taxon>Bacteria</taxon>
        <taxon>Pseudomonadati</taxon>
        <taxon>Pseudomonadota</taxon>
        <taxon>Alphaproteobacteria</taxon>
        <taxon>Hyphomicrobiales</taxon>
        <taxon>Ahrensiaceae</taxon>
        <taxon>Oceaniradius</taxon>
    </lineage>
</organism>
<dbReference type="AlphaFoldDB" id="A0A3A8AF77"/>
<evidence type="ECO:0000313" key="2">
    <source>
        <dbReference type="Proteomes" id="UP000246132"/>
    </source>
</evidence>
<dbReference type="EMBL" id="QFWV02000002">
    <property type="protein sequence ID" value="RKF08058.1"/>
    <property type="molecule type" value="Genomic_DNA"/>
</dbReference>